<organism evidence="1 2">
    <name type="scientific">Musa troglodytarum</name>
    <name type="common">fe'i banana</name>
    <dbReference type="NCBI Taxonomy" id="320322"/>
    <lineage>
        <taxon>Eukaryota</taxon>
        <taxon>Viridiplantae</taxon>
        <taxon>Streptophyta</taxon>
        <taxon>Embryophyta</taxon>
        <taxon>Tracheophyta</taxon>
        <taxon>Spermatophyta</taxon>
        <taxon>Magnoliopsida</taxon>
        <taxon>Liliopsida</taxon>
        <taxon>Zingiberales</taxon>
        <taxon>Musaceae</taxon>
        <taxon>Musa</taxon>
    </lineage>
</organism>
<evidence type="ECO:0000313" key="2">
    <source>
        <dbReference type="Proteomes" id="UP001055439"/>
    </source>
</evidence>
<evidence type="ECO:0000313" key="1">
    <source>
        <dbReference type="EMBL" id="URE00880.1"/>
    </source>
</evidence>
<dbReference type="EMBL" id="CP097507">
    <property type="protein sequence ID" value="URE00880.1"/>
    <property type="molecule type" value="Genomic_DNA"/>
</dbReference>
<accession>A0A9E7FR61</accession>
<sequence length="106" mass="11986">MGHQPMGPIDLESLIEMGKLRHGVLRESRDSPTTKLSRDSKRFCARWTIVITDVGGQRRFRLKSFYNCYLTPHPTDASIVFGRKVFWVIWAPTSNGSQSAKASTSD</sequence>
<reference evidence="1" key="1">
    <citation type="submission" date="2022-05" db="EMBL/GenBank/DDBJ databases">
        <title>The Musa troglodytarum L. genome provides insights into the mechanism of non-climacteric behaviour and enrichment of carotenoids.</title>
        <authorList>
            <person name="Wang J."/>
        </authorList>
    </citation>
    <scope>NUCLEOTIDE SEQUENCE</scope>
    <source>
        <tissue evidence="1">Leaf</tissue>
    </source>
</reference>
<proteinExistence type="predicted"/>
<dbReference type="AlphaFoldDB" id="A0A9E7FR61"/>
<keyword evidence="2" id="KW-1185">Reference proteome</keyword>
<name>A0A9E7FR61_9LILI</name>
<gene>
    <name evidence="1" type="ORF">MUK42_29504</name>
</gene>
<dbReference type="Proteomes" id="UP001055439">
    <property type="component" value="Chromosome 5"/>
</dbReference>
<protein>
    <submittedName>
        <fullName evidence="1">Uncharacterized protein</fullName>
    </submittedName>
</protein>